<dbReference type="EMBL" id="UINC01045770">
    <property type="protein sequence ID" value="SVB52932.1"/>
    <property type="molecule type" value="Genomic_DNA"/>
</dbReference>
<protein>
    <recommendedName>
        <fullName evidence="2">DegT/DnrJ/EryC1/StrS aminotransferase family protein</fullName>
    </recommendedName>
</protein>
<dbReference type="Gene3D" id="3.40.640.10">
    <property type="entry name" value="Type I PLP-dependent aspartate aminotransferase-like (Major domain)"/>
    <property type="match status" value="1"/>
</dbReference>
<dbReference type="GO" id="GO:0030170">
    <property type="term" value="F:pyridoxal phosphate binding"/>
    <property type="evidence" value="ECO:0007669"/>
    <property type="project" value="TreeGrafter"/>
</dbReference>
<sequence>MKFCSSKLNKISKLIQQHFENLREEFIPGKTKIAIAGPTFGFAEVNEAIDSLLSTWVTMGKKVKKFENSFARYIGSKYSVMVNSGSSANLLALSILTNPKFSERIKSGSEVLTPAVTWATTVSPIVNVNLIPSIIDVDLENFNLDVDKLRKSITKKTRAIMPVHLLGNPSNMKEIIDIAKEYNLFVIEDSCEAHGAEFNNKKVGSFGDISTFSFYLSHHISTMEGGMLLTKNEEIFELAKAMRTFGSVRDQKNKKQIAKKNPELDPRFLFDNLGYNIRPTEIQGAFGIHQIKKLEKFIKIRTKNANYWNKKLAKFSNYLLLHSERPNTRHAWFAYPITIRASSPFSRNQLVNFLEKKNIETRPIMAGDITQQPVIRLIKKKINKPLTNSKFIHSNSFFIGVHQGIDKVQRDYVVSVFEEFMKKL</sequence>
<dbReference type="InterPro" id="IPR015424">
    <property type="entry name" value="PyrdxlP-dep_Trfase"/>
</dbReference>
<dbReference type="CDD" id="cd00616">
    <property type="entry name" value="AHBA_syn"/>
    <property type="match status" value="1"/>
</dbReference>
<dbReference type="SUPFAM" id="SSF53383">
    <property type="entry name" value="PLP-dependent transferases"/>
    <property type="match status" value="1"/>
</dbReference>
<dbReference type="PANTHER" id="PTHR30244">
    <property type="entry name" value="TRANSAMINASE"/>
    <property type="match status" value="1"/>
</dbReference>
<dbReference type="GO" id="GO:0008483">
    <property type="term" value="F:transaminase activity"/>
    <property type="evidence" value="ECO:0007669"/>
    <property type="project" value="TreeGrafter"/>
</dbReference>
<dbReference type="AlphaFoldDB" id="A0A382ERF3"/>
<accession>A0A382ERF3</accession>
<dbReference type="InterPro" id="IPR015422">
    <property type="entry name" value="PyrdxlP-dep_Trfase_small"/>
</dbReference>
<dbReference type="InterPro" id="IPR000653">
    <property type="entry name" value="DegT/StrS_aminotransferase"/>
</dbReference>
<dbReference type="Gene3D" id="3.90.1150.10">
    <property type="entry name" value="Aspartate Aminotransferase, domain 1"/>
    <property type="match status" value="1"/>
</dbReference>
<dbReference type="Pfam" id="PF01041">
    <property type="entry name" value="DegT_DnrJ_EryC1"/>
    <property type="match status" value="1"/>
</dbReference>
<dbReference type="InterPro" id="IPR015421">
    <property type="entry name" value="PyrdxlP-dep_Trfase_major"/>
</dbReference>
<reference evidence="1" key="1">
    <citation type="submission" date="2018-05" db="EMBL/GenBank/DDBJ databases">
        <authorList>
            <person name="Lanie J.A."/>
            <person name="Ng W.-L."/>
            <person name="Kazmierczak K.M."/>
            <person name="Andrzejewski T.M."/>
            <person name="Davidsen T.M."/>
            <person name="Wayne K.J."/>
            <person name="Tettelin H."/>
            <person name="Glass J.I."/>
            <person name="Rusch D."/>
            <person name="Podicherti R."/>
            <person name="Tsui H.-C.T."/>
            <person name="Winkler M.E."/>
        </authorList>
    </citation>
    <scope>NUCLEOTIDE SEQUENCE</scope>
</reference>
<dbReference type="PIRSF" id="PIRSF000390">
    <property type="entry name" value="PLP_StrS"/>
    <property type="match status" value="1"/>
</dbReference>
<dbReference type="PANTHER" id="PTHR30244:SF34">
    <property type="entry name" value="DTDP-4-AMINO-4,6-DIDEOXYGALACTOSE TRANSAMINASE"/>
    <property type="match status" value="1"/>
</dbReference>
<organism evidence="1">
    <name type="scientific">marine metagenome</name>
    <dbReference type="NCBI Taxonomy" id="408172"/>
    <lineage>
        <taxon>unclassified sequences</taxon>
        <taxon>metagenomes</taxon>
        <taxon>ecological metagenomes</taxon>
    </lineage>
</organism>
<dbReference type="GO" id="GO:0000271">
    <property type="term" value="P:polysaccharide biosynthetic process"/>
    <property type="evidence" value="ECO:0007669"/>
    <property type="project" value="TreeGrafter"/>
</dbReference>
<name>A0A382ERF3_9ZZZZ</name>
<evidence type="ECO:0008006" key="2">
    <source>
        <dbReference type="Google" id="ProtNLM"/>
    </source>
</evidence>
<evidence type="ECO:0000313" key="1">
    <source>
        <dbReference type="EMBL" id="SVB52932.1"/>
    </source>
</evidence>
<gene>
    <name evidence="1" type="ORF">METZ01_LOCUS205786</name>
</gene>
<proteinExistence type="predicted"/>